<dbReference type="Gene3D" id="3.40.50.150">
    <property type="entry name" value="Vaccinia Virus protein VP39"/>
    <property type="match status" value="1"/>
</dbReference>
<dbReference type="eggNOG" id="COG4122">
    <property type="taxonomic scope" value="Bacteria"/>
</dbReference>
<dbReference type="OrthoDB" id="9811000at2"/>
<organism evidence="4 5">
    <name type="scientific">Syntrophobacter fumaroxidans (strain DSM 10017 / MPOB)</name>
    <dbReference type="NCBI Taxonomy" id="335543"/>
    <lineage>
        <taxon>Bacteria</taxon>
        <taxon>Pseudomonadati</taxon>
        <taxon>Thermodesulfobacteriota</taxon>
        <taxon>Syntrophobacteria</taxon>
        <taxon>Syntrophobacterales</taxon>
        <taxon>Syntrophobacteraceae</taxon>
        <taxon>Syntrophobacter</taxon>
    </lineage>
</organism>
<evidence type="ECO:0000256" key="2">
    <source>
        <dbReference type="ARBA" id="ARBA00022679"/>
    </source>
</evidence>
<dbReference type="InterPro" id="IPR029063">
    <property type="entry name" value="SAM-dependent_MTases_sf"/>
</dbReference>
<dbReference type="Pfam" id="PF01596">
    <property type="entry name" value="Methyltransf_3"/>
    <property type="match status" value="1"/>
</dbReference>
<keyword evidence="5" id="KW-1185">Reference proteome</keyword>
<dbReference type="PANTHER" id="PTHR43167:SF1">
    <property type="entry name" value="PUTATIVE (AFU_ORTHOLOGUE AFUA_6G01830)-RELATED"/>
    <property type="match status" value="1"/>
</dbReference>
<keyword evidence="3" id="KW-0949">S-adenosyl-L-methionine</keyword>
<dbReference type="HOGENOM" id="CLU_067676_4_1_7"/>
<dbReference type="SUPFAM" id="SSF53335">
    <property type="entry name" value="S-adenosyl-L-methionine-dependent methyltransferases"/>
    <property type="match status" value="1"/>
</dbReference>
<evidence type="ECO:0000313" key="4">
    <source>
        <dbReference type="EMBL" id="ABK18605.1"/>
    </source>
</evidence>
<dbReference type="KEGG" id="sfu:Sfum_2930"/>
<dbReference type="GO" id="GO:0008171">
    <property type="term" value="F:O-methyltransferase activity"/>
    <property type="evidence" value="ECO:0007669"/>
    <property type="project" value="InterPro"/>
</dbReference>
<gene>
    <name evidence="4" type="ordered locus">Sfum_2930</name>
</gene>
<dbReference type="InterPro" id="IPR002935">
    <property type="entry name" value="SAM_O-MeTrfase"/>
</dbReference>
<dbReference type="PANTHER" id="PTHR43167">
    <property type="entry name" value="PUTATIVE (AFU_ORTHOLOGUE AFUA_6G01830)-RELATED"/>
    <property type="match status" value="1"/>
</dbReference>
<sequence length="196" mass="21754">MFHNMPKAFRERMRTLEQVDARDRTDGTPRSLRLRQIPRETGKLIALLAASAPEGDWLEIGTGAGYSTLWLALACLETSRNLVTVEVSEEKVRLARETIRLTGLESIVKCIRGDALEYIPHVNRLSFCFLDAEKDVYMSCYDAVVPRMVKGGLLVADNAISHGEILGPFIETALHDERVDAMVVPVGSGVLVCRRG</sequence>
<name>A0LMF3_SYNFM</name>
<protein>
    <submittedName>
        <fullName evidence="4">O-methyltransferase, family 3</fullName>
    </submittedName>
</protein>
<dbReference type="InParanoid" id="A0LMF3"/>
<proteinExistence type="predicted"/>
<evidence type="ECO:0000313" key="5">
    <source>
        <dbReference type="Proteomes" id="UP000001784"/>
    </source>
</evidence>
<evidence type="ECO:0000256" key="3">
    <source>
        <dbReference type="ARBA" id="ARBA00022691"/>
    </source>
</evidence>
<keyword evidence="1 4" id="KW-0489">Methyltransferase</keyword>
<dbReference type="GO" id="GO:0032259">
    <property type="term" value="P:methylation"/>
    <property type="evidence" value="ECO:0007669"/>
    <property type="project" value="UniProtKB-KW"/>
</dbReference>
<dbReference type="RefSeq" id="WP_011699769.1">
    <property type="nucleotide sequence ID" value="NC_008554.1"/>
</dbReference>
<accession>A0LMF3</accession>
<dbReference type="Proteomes" id="UP000001784">
    <property type="component" value="Chromosome"/>
</dbReference>
<reference evidence="4 5" key="1">
    <citation type="submission" date="2006-10" db="EMBL/GenBank/DDBJ databases">
        <title>Complete sequence of Syntrophobacter fumaroxidans MPOB.</title>
        <authorList>
            <consortium name="US DOE Joint Genome Institute"/>
            <person name="Copeland A."/>
            <person name="Lucas S."/>
            <person name="Lapidus A."/>
            <person name="Barry K."/>
            <person name="Detter J.C."/>
            <person name="Glavina del Rio T."/>
            <person name="Hammon N."/>
            <person name="Israni S."/>
            <person name="Pitluck S."/>
            <person name="Goltsman E.G."/>
            <person name="Martinez M."/>
            <person name="Schmutz J."/>
            <person name="Larimer F."/>
            <person name="Land M."/>
            <person name="Hauser L."/>
            <person name="Kyrpides N."/>
            <person name="Kim E."/>
            <person name="Boone D.R."/>
            <person name="Brockman F."/>
            <person name="Culley D."/>
            <person name="Ferry J."/>
            <person name="Gunsalus R."/>
            <person name="McInerney M.J."/>
            <person name="Morrison M."/>
            <person name="Plugge C."/>
            <person name="Rohlin L."/>
            <person name="Scholten J."/>
            <person name="Sieber J."/>
            <person name="Stams A.J.M."/>
            <person name="Worm P."/>
            <person name="Henstra A.M."/>
            <person name="Richardson P."/>
        </authorList>
    </citation>
    <scope>NUCLEOTIDE SEQUENCE [LARGE SCALE GENOMIC DNA]</scope>
    <source>
        <strain evidence="5">DSM 10017 / MPOB</strain>
    </source>
</reference>
<dbReference type="PROSITE" id="PS51682">
    <property type="entry name" value="SAM_OMT_I"/>
    <property type="match status" value="1"/>
</dbReference>
<dbReference type="AlphaFoldDB" id="A0LMF3"/>
<evidence type="ECO:0000256" key="1">
    <source>
        <dbReference type="ARBA" id="ARBA00022603"/>
    </source>
</evidence>
<dbReference type="STRING" id="335543.Sfum_2930"/>
<dbReference type="EMBL" id="CP000478">
    <property type="protein sequence ID" value="ABK18605.1"/>
    <property type="molecule type" value="Genomic_DNA"/>
</dbReference>
<keyword evidence="2 4" id="KW-0808">Transferase</keyword>